<evidence type="ECO:0000256" key="3">
    <source>
        <dbReference type="ARBA" id="ARBA00023163"/>
    </source>
</evidence>
<dbReference type="Proteomes" id="UP000193404">
    <property type="component" value="Chromosome"/>
</dbReference>
<dbReference type="AlphaFoldDB" id="A0A1W6K0M5"/>
<keyword evidence="6" id="KW-1185">Reference proteome</keyword>
<organism evidence="5 6">
    <name type="scientific">Acidianus manzaensis</name>
    <dbReference type="NCBI Taxonomy" id="282676"/>
    <lineage>
        <taxon>Archaea</taxon>
        <taxon>Thermoproteota</taxon>
        <taxon>Thermoprotei</taxon>
        <taxon>Sulfolobales</taxon>
        <taxon>Sulfolobaceae</taxon>
        <taxon>Acidianus</taxon>
    </lineage>
</organism>
<dbReference type="PANTHER" id="PTHR38465">
    <property type="entry name" value="HTH-TYPE TRANSCRIPTIONAL REGULATOR MJ1563-RELATED"/>
    <property type="match status" value="1"/>
</dbReference>
<dbReference type="InterPro" id="IPR036390">
    <property type="entry name" value="WH_DNA-bd_sf"/>
</dbReference>
<dbReference type="InterPro" id="IPR052362">
    <property type="entry name" value="HTH-GbsR_regulator"/>
</dbReference>
<dbReference type="Pfam" id="PF02002">
    <property type="entry name" value="TFIIE_alpha"/>
    <property type="match status" value="1"/>
</dbReference>
<dbReference type="OrthoDB" id="42111at2157"/>
<reference evidence="5 6" key="1">
    <citation type="submission" date="2017-03" db="EMBL/GenBank/DDBJ databases">
        <title>Sulfur activation and transportation mechanism of thermophilic Archaea Acidianus manzaensis YN-25.</title>
        <authorList>
            <person name="Ma Y."/>
            <person name="Yang Y."/>
            <person name="Xia J."/>
        </authorList>
    </citation>
    <scope>NUCLEOTIDE SEQUENCE [LARGE SCALE GENOMIC DNA]</scope>
    <source>
        <strain evidence="5 6">YN-25</strain>
    </source>
</reference>
<protein>
    <submittedName>
        <fullName evidence="5">TrmB family transcriptional regulator</fullName>
    </submittedName>
</protein>
<evidence type="ECO:0000256" key="1">
    <source>
        <dbReference type="ARBA" id="ARBA00023015"/>
    </source>
</evidence>
<dbReference type="SUPFAM" id="SSF46785">
    <property type="entry name" value="Winged helix' DNA-binding domain"/>
    <property type="match status" value="1"/>
</dbReference>
<dbReference type="Gene3D" id="1.10.10.10">
    <property type="entry name" value="Winged helix-like DNA-binding domain superfamily/Winged helix DNA-binding domain"/>
    <property type="match status" value="1"/>
</dbReference>
<proteinExistence type="predicted"/>
<dbReference type="STRING" id="282676.B6F84_08520"/>
<gene>
    <name evidence="5" type="ORF">B6F84_08520</name>
</gene>
<evidence type="ECO:0000313" key="5">
    <source>
        <dbReference type="EMBL" id="ARM76059.1"/>
    </source>
</evidence>
<keyword evidence="1" id="KW-0805">Transcription regulation</keyword>
<evidence type="ECO:0000256" key="2">
    <source>
        <dbReference type="ARBA" id="ARBA00023125"/>
    </source>
</evidence>
<dbReference type="InterPro" id="IPR024550">
    <property type="entry name" value="TFIIEa/SarR/Rpc3_HTH_dom"/>
</dbReference>
<accession>A0A1W6K0M5</accession>
<dbReference type="PANTHER" id="PTHR38465:SF1">
    <property type="entry name" value="HTH-TYPE TRANSCRIPTIONAL REGULATOR MJ1563-RELATED"/>
    <property type="match status" value="1"/>
</dbReference>
<dbReference type="GeneID" id="41590955"/>
<feature type="domain" description="TFIIEalpha/SarR/Rpc3 HTH" evidence="4">
    <location>
        <begin position="15"/>
        <end position="117"/>
    </location>
</feature>
<evidence type="ECO:0000313" key="6">
    <source>
        <dbReference type="Proteomes" id="UP000193404"/>
    </source>
</evidence>
<keyword evidence="2" id="KW-0238">DNA-binding</keyword>
<dbReference type="EMBL" id="CP020477">
    <property type="protein sequence ID" value="ARM76059.1"/>
    <property type="molecule type" value="Genomic_DNA"/>
</dbReference>
<dbReference type="InterPro" id="IPR036388">
    <property type="entry name" value="WH-like_DNA-bd_sf"/>
</dbReference>
<dbReference type="GO" id="GO:0003677">
    <property type="term" value="F:DNA binding"/>
    <property type="evidence" value="ECO:0007669"/>
    <property type="project" value="UniProtKB-KW"/>
</dbReference>
<dbReference type="RefSeq" id="WP_148691841.1">
    <property type="nucleotide sequence ID" value="NZ_CP020477.1"/>
</dbReference>
<dbReference type="KEGG" id="aman:B6F84_08520"/>
<name>A0A1W6K0M5_9CREN</name>
<keyword evidence="3" id="KW-0804">Transcription</keyword>
<sequence>MIERIKFPDGREVDIHEVLAFLYGLSKSDIEVLHVIMGKQGKVTTDELAESLKVTKASISKSINNLIYKGLIFRDKLEEDKKKGRPSYVYWIDNDALYKKISDDLQKLVNNVKDGLKTHIAVPVEA</sequence>
<evidence type="ECO:0000259" key="4">
    <source>
        <dbReference type="Pfam" id="PF02002"/>
    </source>
</evidence>